<feature type="domain" description="Integrase catalytic" evidence="3">
    <location>
        <begin position="178"/>
        <end position="352"/>
    </location>
</feature>
<dbReference type="InterPro" id="IPR053392">
    <property type="entry name" value="Transposase_IS30-like"/>
</dbReference>
<dbReference type="EMBL" id="SOAA01000035">
    <property type="protein sequence ID" value="TDS26386.1"/>
    <property type="molecule type" value="Genomic_DNA"/>
</dbReference>
<protein>
    <submittedName>
        <fullName evidence="7">IS30 family transposase</fullName>
    </submittedName>
    <submittedName>
        <fullName evidence="4">Transposase and inactivated derivatives, IS30 family</fullName>
    </submittedName>
</protein>
<dbReference type="SUPFAM" id="SSF53098">
    <property type="entry name" value="Ribonuclease H-like"/>
    <property type="match status" value="1"/>
</dbReference>
<keyword evidence="9" id="KW-1185">Reference proteome</keyword>
<dbReference type="InterPro" id="IPR001584">
    <property type="entry name" value="Integrase_cat-core"/>
</dbReference>
<dbReference type="Proteomes" id="UP000199519">
    <property type="component" value="Unassembled WGS sequence"/>
</dbReference>
<evidence type="ECO:0000313" key="4">
    <source>
        <dbReference type="EMBL" id="SDC26770.1"/>
    </source>
</evidence>
<dbReference type="EMBL" id="FNEH01000038">
    <property type="protein sequence ID" value="SDJ25816.1"/>
    <property type="molecule type" value="Genomic_DNA"/>
</dbReference>
<accession>A0A1G6K712</accession>
<evidence type="ECO:0000313" key="6">
    <source>
        <dbReference type="EMBL" id="SDJ25816.1"/>
    </source>
</evidence>
<dbReference type="PROSITE" id="PS50994">
    <property type="entry name" value="INTEGRASE"/>
    <property type="match status" value="1"/>
</dbReference>
<proteinExistence type="predicted"/>
<evidence type="ECO:0000313" key="7">
    <source>
        <dbReference type="EMBL" id="TDS26386.1"/>
    </source>
</evidence>
<dbReference type="GO" id="GO:0004803">
    <property type="term" value="F:transposase activity"/>
    <property type="evidence" value="ECO:0007669"/>
    <property type="project" value="TreeGrafter"/>
</dbReference>
<evidence type="ECO:0000256" key="2">
    <source>
        <dbReference type="SAM" id="MobiDB-lite"/>
    </source>
</evidence>
<dbReference type="GO" id="GO:0003676">
    <property type="term" value="F:nucleic acid binding"/>
    <property type="evidence" value="ECO:0007669"/>
    <property type="project" value="InterPro"/>
</dbReference>
<dbReference type="Proteomes" id="UP000295758">
    <property type="component" value="Unassembled WGS sequence"/>
</dbReference>
<dbReference type="Proteomes" id="UP000198945">
    <property type="component" value="Unassembled WGS sequence"/>
</dbReference>
<dbReference type="InterPro" id="IPR025246">
    <property type="entry name" value="IS30-like_HTH"/>
</dbReference>
<dbReference type="GO" id="GO:0015074">
    <property type="term" value="P:DNA integration"/>
    <property type="evidence" value="ECO:0007669"/>
    <property type="project" value="InterPro"/>
</dbReference>
<reference evidence="6 8" key="2">
    <citation type="submission" date="2016-10" db="EMBL/GenBank/DDBJ databases">
        <authorList>
            <person name="de Groot N.N."/>
        </authorList>
    </citation>
    <scope>NUCLEOTIDE SEQUENCE [LARGE SCALE GENOMIC DNA]</scope>
    <source>
        <strain evidence="6 8">WG7</strain>
    </source>
</reference>
<sequence length="356" mass="41657">MCQDNCNTKREKGEHLSYEDRVKIEHLYNQQDKNYTEIGKELNCHRTTVSREIKKGEIEQKNSDWTSRKDYSAKRGQEVYEQNNSAKGPDLKIGNNNKLAEFIKGQILKLRSPAAIVDDIKKSDDYETELHWKTIYNYIDKGVLDVDRDDLIHGNYKTGKERPKESASTTRRKEGRTIRDRPEEADTREEFGHWEMDLVEGLKEKGEPFLLVLTERQTRQEIIEKIPNKKAESVVKGLDRIERRFGVVNFRESFKTITTDNGSEFADYEGIEESFTGSSIPRTSQYYCDAYCSWQRGSNEVANRFIRRFLPKGTSFKGIKRTLVKKIQEFINTYPRKMFGYGNSDELFREKLSFSI</sequence>
<evidence type="ECO:0000313" key="8">
    <source>
        <dbReference type="Proteomes" id="UP000198945"/>
    </source>
</evidence>
<evidence type="ECO:0000313" key="9">
    <source>
        <dbReference type="Proteomes" id="UP000199519"/>
    </source>
</evidence>
<dbReference type="GO" id="GO:0005829">
    <property type="term" value="C:cytosol"/>
    <property type="evidence" value="ECO:0007669"/>
    <property type="project" value="TreeGrafter"/>
</dbReference>
<evidence type="ECO:0000313" key="11">
    <source>
        <dbReference type="Proteomes" id="UP000324896"/>
    </source>
</evidence>
<dbReference type="Pfam" id="PF13936">
    <property type="entry name" value="HTH_38"/>
    <property type="match status" value="1"/>
</dbReference>
<dbReference type="GO" id="GO:0006310">
    <property type="term" value="P:DNA recombination"/>
    <property type="evidence" value="ECO:0007669"/>
    <property type="project" value="UniProtKB-KW"/>
</dbReference>
<dbReference type="Gene3D" id="1.10.10.60">
    <property type="entry name" value="Homeodomain-like"/>
    <property type="match status" value="1"/>
</dbReference>
<dbReference type="EMBL" id="FNBJ01000035">
    <property type="protein sequence ID" value="SDF97541.1"/>
    <property type="molecule type" value="Genomic_DNA"/>
</dbReference>
<dbReference type="InterPro" id="IPR051917">
    <property type="entry name" value="Transposase-Integrase"/>
</dbReference>
<dbReference type="PANTHER" id="PTHR10948">
    <property type="entry name" value="TRANSPOSASE"/>
    <property type="match status" value="1"/>
</dbReference>
<name>A0A1G6K712_9FIRM</name>
<evidence type="ECO:0000313" key="5">
    <source>
        <dbReference type="EMBL" id="SDF97541.1"/>
    </source>
</evidence>
<organism evidence="4 11">
    <name type="scientific">Halanaerobium congolense</name>
    <dbReference type="NCBI Taxonomy" id="54121"/>
    <lineage>
        <taxon>Bacteria</taxon>
        <taxon>Bacillati</taxon>
        <taxon>Bacillota</taxon>
        <taxon>Clostridia</taxon>
        <taxon>Halanaerobiales</taxon>
        <taxon>Halanaerobiaceae</taxon>
        <taxon>Halanaerobium</taxon>
    </lineage>
</organism>
<feature type="region of interest" description="Disordered" evidence="2">
    <location>
        <begin position="155"/>
        <end position="186"/>
    </location>
</feature>
<dbReference type="Gene3D" id="3.30.420.10">
    <property type="entry name" value="Ribonuclease H-like superfamily/Ribonuclease H"/>
    <property type="match status" value="1"/>
</dbReference>
<dbReference type="PANTHER" id="PTHR10948:SF23">
    <property type="entry name" value="TRANSPOSASE INSI FOR INSERTION SEQUENCE ELEMENT IS30A-RELATED"/>
    <property type="match status" value="1"/>
</dbReference>
<gene>
    <name evidence="7" type="ORF">BY453_1359</name>
    <name evidence="4" type="ORF">SAMN04488597_10410</name>
    <name evidence="5" type="ORF">SAMN04488598_13523</name>
    <name evidence="6" type="ORF">SAMN04515654_13811</name>
</gene>
<evidence type="ECO:0000259" key="3">
    <source>
        <dbReference type="PROSITE" id="PS50994"/>
    </source>
</evidence>
<dbReference type="NCBIfam" id="NF033563">
    <property type="entry name" value="transpos_IS30"/>
    <property type="match status" value="1"/>
</dbReference>
<dbReference type="Proteomes" id="UP000324896">
    <property type="component" value="Unassembled WGS sequence"/>
</dbReference>
<dbReference type="Pfam" id="PF00665">
    <property type="entry name" value="rve"/>
    <property type="match status" value="1"/>
</dbReference>
<dbReference type="GO" id="GO:0032196">
    <property type="term" value="P:transposition"/>
    <property type="evidence" value="ECO:0007669"/>
    <property type="project" value="TreeGrafter"/>
</dbReference>
<dbReference type="RefSeq" id="WP_089655598.1">
    <property type="nucleotide sequence ID" value="NZ_FMYT01000004.1"/>
</dbReference>
<evidence type="ECO:0000313" key="10">
    <source>
        <dbReference type="Proteomes" id="UP000295758"/>
    </source>
</evidence>
<reference evidence="7 10" key="3">
    <citation type="submission" date="2019-03" db="EMBL/GenBank/DDBJ databases">
        <title>Deep subsurface shale carbon reservoir microbial communities from Ohio and West Virginia, USA.</title>
        <authorList>
            <person name="Wrighton K."/>
        </authorList>
    </citation>
    <scope>NUCLEOTIDE SEQUENCE [LARGE SCALE GENOMIC DNA]</scope>
    <source>
        <strain evidence="7 10">UTICA-S4D12</strain>
    </source>
</reference>
<keyword evidence="1" id="KW-0233">DNA recombination</keyword>
<dbReference type="EMBL" id="FMYT01000004">
    <property type="protein sequence ID" value="SDC26770.1"/>
    <property type="molecule type" value="Genomic_DNA"/>
</dbReference>
<dbReference type="InterPro" id="IPR036397">
    <property type="entry name" value="RNaseH_sf"/>
</dbReference>
<dbReference type="AlphaFoldDB" id="A0A1G6K712"/>
<dbReference type="InterPro" id="IPR012337">
    <property type="entry name" value="RNaseH-like_sf"/>
</dbReference>
<evidence type="ECO:0000256" key="1">
    <source>
        <dbReference type="ARBA" id="ARBA00023172"/>
    </source>
</evidence>
<reference evidence="9 11" key="1">
    <citation type="submission" date="2016-10" db="EMBL/GenBank/DDBJ databases">
        <authorList>
            <person name="Varghese N."/>
            <person name="Submissions S."/>
        </authorList>
    </citation>
    <scope>NUCLEOTIDE SEQUENCE [LARGE SCALE GENOMIC DNA]</scope>
    <source>
        <strain evidence="4 11">WG10</strain>
        <strain evidence="5 9">WG2</strain>
    </source>
</reference>